<keyword evidence="6" id="KW-0560">Oxidoreductase</keyword>
<dbReference type="Pfam" id="PF21105">
    <property type="entry name" value="DyP_N"/>
    <property type="match status" value="1"/>
</dbReference>
<dbReference type="SUPFAM" id="SSF54909">
    <property type="entry name" value="Dimeric alpha+beta barrel"/>
    <property type="match status" value="1"/>
</dbReference>
<evidence type="ECO:0000256" key="7">
    <source>
        <dbReference type="ARBA" id="ARBA00023004"/>
    </source>
</evidence>
<feature type="domain" description="DyP dimeric alpha+beta barrel" evidence="10">
    <location>
        <begin position="18"/>
        <end position="185"/>
    </location>
</feature>
<evidence type="ECO:0000256" key="6">
    <source>
        <dbReference type="ARBA" id="ARBA00023002"/>
    </source>
</evidence>
<protein>
    <submittedName>
        <fullName evidence="11">Peroxidase 2</fullName>
    </submittedName>
</protein>
<dbReference type="EMBL" id="CYGV01001301">
    <property type="protein sequence ID" value="CUA72643.1"/>
    <property type="molecule type" value="Genomic_DNA"/>
</dbReference>
<keyword evidence="12" id="KW-1185">Reference proteome</keyword>
<evidence type="ECO:0000256" key="5">
    <source>
        <dbReference type="ARBA" id="ARBA00022729"/>
    </source>
</evidence>
<dbReference type="GO" id="GO:0005829">
    <property type="term" value="C:cytosol"/>
    <property type="evidence" value="ECO:0007669"/>
    <property type="project" value="TreeGrafter"/>
</dbReference>
<evidence type="ECO:0000256" key="3">
    <source>
        <dbReference type="ARBA" id="ARBA00022617"/>
    </source>
</evidence>
<evidence type="ECO:0000256" key="1">
    <source>
        <dbReference type="ARBA" id="ARBA00001970"/>
    </source>
</evidence>
<keyword evidence="2 11" id="KW-0575">Peroxidase</keyword>
<keyword evidence="4" id="KW-0479">Metal-binding</keyword>
<keyword evidence="3" id="KW-0349">Heme</keyword>
<comment type="similarity">
    <text evidence="8">Belongs to the DyP-type peroxidase family.</text>
</comment>
<comment type="cofactor">
    <cofactor evidence="1">
        <name>heme b</name>
        <dbReference type="ChEBI" id="CHEBI:60344"/>
    </cofactor>
</comment>
<feature type="domain" description="Dyp-type peroxidase C-terminal" evidence="9">
    <location>
        <begin position="232"/>
        <end position="410"/>
    </location>
</feature>
<accession>A0A0K6G2Q0</accession>
<evidence type="ECO:0000259" key="9">
    <source>
        <dbReference type="Pfam" id="PF20628"/>
    </source>
</evidence>
<reference evidence="11 12" key="1">
    <citation type="submission" date="2015-07" db="EMBL/GenBank/DDBJ databases">
        <authorList>
            <person name="Noorani M."/>
        </authorList>
    </citation>
    <scope>NUCLEOTIDE SEQUENCE [LARGE SCALE GENOMIC DNA]</scope>
    <source>
        <strain evidence="11">BBA 69670</strain>
    </source>
</reference>
<dbReference type="Proteomes" id="UP000044841">
    <property type="component" value="Unassembled WGS sequence"/>
</dbReference>
<dbReference type="GO" id="GO:0046872">
    <property type="term" value="F:metal ion binding"/>
    <property type="evidence" value="ECO:0007669"/>
    <property type="project" value="UniProtKB-KW"/>
</dbReference>
<keyword evidence="5" id="KW-0732">Signal</keyword>
<gene>
    <name evidence="11" type="ORF">RSOLAG22IIIB_04961</name>
</gene>
<sequence length="481" mass="53322">MSKSSLAASNPDTVDLRNVQGDIILGFPKKKEEFIFFVIQDKDKFQKALGDLKVTDTVDVIEARKKIQEKKLEQSGGLLPLSFLNVAFSKKGFKALGIQGDIGGGEKEPFDKGQYKSAEKLGDVGTGSGDDFVPDWENPFLHEVHGVFLVAGESWTSVNTKVQEVEAAFTDSFRVVYRLKGSVRPGDQKGHEHFGWLDGVSDPAVKGIVEPLPGQRVIPPGVILCGKTRDPFLKDRPTWALEGSFLAFRQLEQLVPEFDKFLEDNPIIFPGTSRKYGSELLGARLVGRWKSGAPVQLRPLYDDPALGKDEKRNNDFVYPQDKGDAGQFECPYAAHIRKTNPRNDLDFLDPNDPGRAVEESSIIRTGIPYGPEMTLDEKQENETEFERGLAFVCYQSSLEKGFEFIQKSWANNPDFPIGKDVQPGFDPIIGENHGLPRPTMGASDGSHITLMRDFVVSRGGEYFFSPSIRALQTTFAGIKVA</sequence>
<evidence type="ECO:0000313" key="11">
    <source>
        <dbReference type="EMBL" id="CUA72643.1"/>
    </source>
</evidence>
<dbReference type="InterPro" id="IPR006314">
    <property type="entry name" value="Dyp_peroxidase"/>
</dbReference>
<dbReference type="InterPro" id="IPR011008">
    <property type="entry name" value="Dimeric_a/b-barrel"/>
</dbReference>
<evidence type="ECO:0000313" key="12">
    <source>
        <dbReference type="Proteomes" id="UP000044841"/>
    </source>
</evidence>
<dbReference type="GO" id="GO:0004601">
    <property type="term" value="F:peroxidase activity"/>
    <property type="evidence" value="ECO:0007669"/>
    <property type="project" value="UniProtKB-KW"/>
</dbReference>
<proteinExistence type="inferred from homology"/>
<evidence type="ECO:0000256" key="4">
    <source>
        <dbReference type="ARBA" id="ARBA00022723"/>
    </source>
</evidence>
<keyword evidence="7" id="KW-0408">Iron</keyword>
<evidence type="ECO:0000259" key="10">
    <source>
        <dbReference type="Pfam" id="PF21105"/>
    </source>
</evidence>
<dbReference type="AlphaFoldDB" id="A0A0K6G2Q0"/>
<dbReference type="PANTHER" id="PTHR30521:SF4">
    <property type="entry name" value="DEFERROCHELATASE"/>
    <property type="match status" value="1"/>
</dbReference>
<dbReference type="Pfam" id="PF20628">
    <property type="entry name" value="Dyp_perox_C"/>
    <property type="match status" value="1"/>
</dbReference>
<dbReference type="PROSITE" id="PS51404">
    <property type="entry name" value="DYP_PEROXIDASE"/>
    <property type="match status" value="1"/>
</dbReference>
<evidence type="ECO:0000256" key="2">
    <source>
        <dbReference type="ARBA" id="ARBA00022559"/>
    </source>
</evidence>
<dbReference type="PANTHER" id="PTHR30521">
    <property type="entry name" value="DEFERROCHELATASE/PEROXIDASE"/>
    <property type="match status" value="1"/>
</dbReference>
<dbReference type="InterPro" id="IPR048328">
    <property type="entry name" value="Dyp_perox_C"/>
</dbReference>
<dbReference type="GO" id="GO:0020037">
    <property type="term" value="F:heme binding"/>
    <property type="evidence" value="ECO:0007669"/>
    <property type="project" value="InterPro"/>
</dbReference>
<evidence type="ECO:0000256" key="8">
    <source>
        <dbReference type="ARBA" id="ARBA00025737"/>
    </source>
</evidence>
<dbReference type="InterPro" id="IPR049509">
    <property type="entry name" value="DyP_N"/>
</dbReference>
<name>A0A0K6G2Q0_9AGAM</name>
<dbReference type="NCBIfam" id="TIGR01413">
    <property type="entry name" value="Dyp_perox_fam"/>
    <property type="match status" value="1"/>
</dbReference>
<organism evidence="11 12">
    <name type="scientific">Rhizoctonia solani</name>
    <dbReference type="NCBI Taxonomy" id="456999"/>
    <lineage>
        <taxon>Eukaryota</taxon>
        <taxon>Fungi</taxon>
        <taxon>Dikarya</taxon>
        <taxon>Basidiomycota</taxon>
        <taxon>Agaricomycotina</taxon>
        <taxon>Agaricomycetes</taxon>
        <taxon>Cantharellales</taxon>
        <taxon>Ceratobasidiaceae</taxon>
        <taxon>Rhizoctonia</taxon>
    </lineage>
</organism>